<reference evidence="1 2" key="1">
    <citation type="journal article" date="2019" name="Sci. Rep.">
        <title>Orb-weaving spider Araneus ventricosus genome elucidates the spidroin gene catalogue.</title>
        <authorList>
            <person name="Kono N."/>
            <person name="Nakamura H."/>
            <person name="Ohtoshi R."/>
            <person name="Moran D.A.P."/>
            <person name="Shinohara A."/>
            <person name="Yoshida Y."/>
            <person name="Fujiwara M."/>
            <person name="Mori M."/>
            <person name="Tomita M."/>
            <person name="Arakawa K."/>
        </authorList>
    </citation>
    <scope>NUCLEOTIDE SEQUENCE [LARGE SCALE GENOMIC DNA]</scope>
</reference>
<proteinExistence type="predicted"/>
<dbReference type="AlphaFoldDB" id="A0A4Y2IX76"/>
<gene>
    <name evidence="1" type="ORF">AVEN_205776_1</name>
</gene>
<name>A0A4Y2IX76_ARAVE</name>
<accession>A0A4Y2IX76</accession>
<evidence type="ECO:0000313" key="1">
    <source>
        <dbReference type="EMBL" id="GBM82518.1"/>
    </source>
</evidence>
<sequence>MVVGGASVFHFLFNAFYHMKKALSSLQCYVIPNSLCALYISSKVVALALNHPRHPQMTAQMNRTCILSVNGLKNGMLWMPSRHLRGGELSCRMDLKGRG</sequence>
<dbReference type="EMBL" id="BGPR01003016">
    <property type="protein sequence ID" value="GBM82518.1"/>
    <property type="molecule type" value="Genomic_DNA"/>
</dbReference>
<evidence type="ECO:0000313" key="2">
    <source>
        <dbReference type="Proteomes" id="UP000499080"/>
    </source>
</evidence>
<dbReference type="Proteomes" id="UP000499080">
    <property type="component" value="Unassembled WGS sequence"/>
</dbReference>
<protein>
    <submittedName>
        <fullName evidence="1">Uncharacterized protein</fullName>
    </submittedName>
</protein>
<keyword evidence="2" id="KW-1185">Reference proteome</keyword>
<organism evidence="1 2">
    <name type="scientific">Araneus ventricosus</name>
    <name type="common">Orbweaver spider</name>
    <name type="synonym">Epeira ventricosa</name>
    <dbReference type="NCBI Taxonomy" id="182803"/>
    <lineage>
        <taxon>Eukaryota</taxon>
        <taxon>Metazoa</taxon>
        <taxon>Ecdysozoa</taxon>
        <taxon>Arthropoda</taxon>
        <taxon>Chelicerata</taxon>
        <taxon>Arachnida</taxon>
        <taxon>Araneae</taxon>
        <taxon>Araneomorphae</taxon>
        <taxon>Entelegynae</taxon>
        <taxon>Araneoidea</taxon>
        <taxon>Araneidae</taxon>
        <taxon>Araneus</taxon>
    </lineage>
</organism>
<comment type="caution">
    <text evidence="1">The sequence shown here is derived from an EMBL/GenBank/DDBJ whole genome shotgun (WGS) entry which is preliminary data.</text>
</comment>